<accession>A0ABQ4PZF3</accession>
<feature type="signal peptide" evidence="3">
    <location>
        <begin position="1"/>
        <end position="22"/>
    </location>
</feature>
<dbReference type="Gene3D" id="1.20.120.1630">
    <property type="match status" value="1"/>
</dbReference>
<keyword evidence="5" id="KW-1185">Reference proteome</keyword>
<reference evidence="4 5" key="1">
    <citation type="journal article" date="2022" name="Int. J. Syst. Evol. Microbiol.">
        <title>Noviherbaspirillum aridicola sp. nov., isolated from an arid soil in Pakistan.</title>
        <authorList>
            <person name="Khan I.U."/>
            <person name="Saqib M."/>
            <person name="Amin A."/>
            <person name="Hussain F."/>
            <person name="Li L."/>
            <person name="Liu Y.H."/>
            <person name="Fang B.Z."/>
            <person name="Ahmed I."/>
            <person name="Li W.J."/>
        </authorList>
    </citation>
    <scope>NUCLEOTIDE SEQUENCE [LARGE SCALE GENOMIC DNA]</scope>
    <source>
        <strain evidence="4 5">NCCP-691</strain>
    </source>
</reference>
<comment type="caution">
    <text evidence="4">The sequence shown here is derived from an EMBL/GenBank/DDBJ whole genome shotgun (WGS) entry which is preliminary data.</text>
</comment>
<proteinExistence type="predicted"/>
<organism evidence="4 5">
    <name type="scientific">Noviherbaspirillum aridicola</name>
    <dbReference type="NCBI Taxonomy" id="2849687"/>
    <lineage>
        <taxon>Bacteria</taxon>
        <taxon>Pseudomonadati</taxon>
        <taxon>Pseudomonadota</taxon>
        <taxon>Betaproteobacteria</taxon>
        <taxon>Burkholderiales</taxon>
        <taxon>Oxalobacteraceae</taxon>
        <taxon>Noviherbaspirillum</taxon>
    </lineage>
</organism>
<gene>
    <name evidence="4" type="ORF">NCCP691_02760</name>
</gene>
<keyword evidence="2" id="KW-0812">Transmembrane</keyword>
<name>A0ABQ4PZF3_9BURK</name>
<dbReference type="EMBL" id="BPMK01000001">
    <property type="protein sequence ID" value="GIZ50262.1"/>
    <property type="molecule type" value="Genomic_DNA"/>
</dbReference>
<sequence>MHTAARTAIATLAFAVIHSALATRQAKRAAASLLGAERAAAAYRVFYVAQGLLSFGALAAYCASLPTRTVYRIRGPGALLMRAGQAAGALQLLSGLREIGFRRWAGIDRLQAWRRGLALPAAPAAQGPECGDDGMLLAGGPFRYSRHPLNFAGVPLFWLTPHMTTRRLAFSAVGSAYLMIGSLHEEARLREAYGGAYDAWLRSGVPFFWPAMRPRAGSAELKSTATPSLTPGRAVGTRR</sequence>
<evidence type="ECO:0000256" key="1">
    <source>
        <dbReference type="SAM" id="MobiDB-lite"/>
    </source>
</evidence>
<protein>
    <recommendedName>
        <fullName evidence="6">NnrU domain-containing protein</fullName>
    </recommendedName>
</protein>
<keyword evidence="3" id="KW-0732">Signal</keyword>
<keyword evidence="2" id="KW-1133">Transmembrane helix</keyword>
<dbReference type="Proteomes" id="UP000887222">
    <property type="component" value="Unassembled WGS sequence"/>
</dbReference>
<evidence type="ECO:0000313" key="5">
    <source>
        <dbReference type="Proteomes" id="UP000887222"/>
    </source>
</evidence>
<evidence type="ECO:0000313" key="4">
    <source>
        <dbReference type="EMBL" id="GIZ50262.1"/>
    </source>
</evidence>
<keyword evidence="2" id="KW-0472">Membrane</keyword>
<evidence type="ECO:0000256" key="3">
    <source>
        <dbReference type="SAM" id="SignalP"/>
    </source>
</evidence>
<evidence type="ECO:0008006" key="6">
    <source>
        <dbReference type="Google" id="ProtNLM"/>
    </source>
</evidence>
<evidence type="ECO:0000256" key="2">
    <source>
        <dbReference type="SAM" id="Phobius"/>
    </source>
</evidence>
<dbReference type="RefSeq" id="WP_220806436.1">
    <property type="nucleotide sequence ID" value="NZ_BPMK01000001.1"/>
</dbReference>
<feature type="transmembrane region" description="Helical" evidence="2">
    <location>
        <begin position="46"/>
        <end position="64"/>
    </location>
</feature>
<feature type="region of interest" description="Disordered" evidence="1">
    <location>
        <begin position="220"/>
        <end position="239"/>
    </location>
</feature>
<feature type="chain" id="PRO_5046928790" description="NnrU domain-containing protein" evidence="3">
    <location>
        <begin position="23"/>
        <end position="239"/>
    </location>
</feature>